<accession>A0ABQ5JSR6</accession>
<reference evidence="2" key="1">
    <citation type="submission" date="2022-03" db="EMBL/GenBank/DDBJ databases">
        <title>Draft genome sequence of Aduncisulcus paluster, a free-living microaerophilic Fornicata.</title>
        <authorList>
            <person name="Yuyama I."/>
            <person name="Kume K."/>
            <person name="Tamura T."/>
            <person name="Inagaki Y."/>
            <person name="Hashimoto T."/>
        </authorList>
    </citation>
    <scope>NUCLEOTIDE SEQUENCE</scope>
    <source>
        <strain evidence="2">NY0171</strain>
    </source>
</reference>
<dbReference type="Proteomes" id="UP001057375">
    <property type="component" value="Unassembled WGS sequence"/>
</dbReference>
<protein>
    <submittedName>
        <fullName evidence="2">Uncharacterized protein</fullName>
    </submittedName>
</protein>
<organism evidence="2 3">
    <name type="scientific">Aduncisulcus paluster</name>
    <dbReference type="NCBI Taxonomy" id="2918883"/>
    <lineage>
        <taxon>Eukaryota</taxon>
        <taxon>Metamonada</taxon>
        <taxon>Carpediemonas-like organisms</taxon>
        <taxon>Aduncisulcus</taxon>
    </lineage>
</organism>
<dbReference type="EMBL" id="BQXS01011693">
    <property type="protein sequence ID" value="GKT15694.1"/>
    <property type="molecule type" value="Genomic_DNA"/>
</dbReference>
<keyword evidence="1" id="KW-0472">Membrane</keyword>
<keyword evidence="1" id="KW-1133">Transmembrane helix</keyword>
<feature type="non-terminal residue" evidence="2">
    <location>
        <position position="345"/>
    </location>
</feature>
<sequence length="345" mass="38461">MAKDKYGYNIPVGISRQFSALMKKEVALLTRNCCFIVWELIIPIVLIFFVGLITVLIKGQDSPPQPAHIVTSDEAKLLPYSAASGGGQDVITLMNFTYPSNPSDDLITDIGYLPTTDITFANSTDYGMLGTLGLGVNSSGDDTSIDPPYLRWQDTSSTDISDPAETAYFPSFSQGSSSSTADDYDAWLYDRIQYLQEDNNWSSDDLPFLMPSAVFDIFQYNKKEYICTSDHLFKGTKDLYLPTLGYALQLDNDQEVSPGHTNAPVRILDHMNYIFMAQMRFNSTEVNDPFSIDCSKQGMSYMDYSTNNASTVPEKIGMFLYPVALSLMFPALTHGMVEERGTEIR</sequence>
<comment type="caution">
    <text evidence="2">The sequence shown here is derived from an EMBL/GenBank/DDBJ whole genome shotgun (WGS) entry which is preliminary data.</text>
</comment>
<keyword evidence="1" id="KW-0812">Transmembrane</keyword>
<gene>
    <name evidence="2" type="ORF">ADUPG1_010768</name>
</gene>
<evidence type="ECO:0000256" key="1">
    <source>
        <dbReference type="SAM" id="Phobius"/>
    </source>
</evidence>
<feature type="transmembrane region" description="Helical" evidence="1">
    <location>
        <begin position="33"/>
        <end position="57"/>
    </location>
</feature>
<evidence type="ECO:0000313" key="3">
    <source>
        <dbReference type="Proteomes" id="UP001057375"/>
    </source>
</evidence>
<keyword evidence="3" id="KW-1185">Reference proteome</keyword>
<name>A0ABQ5JSR6_9EUKA</name>
<evidence type="ECO:0000313" key="2">
    <source>
        <dbReference type="EMBL" id="GKT15694.1"/>
    </source>
</evidence>
<proteinExistence type="predicted"/>